<dbReference type="GO" id="GO:0008360">
    <property type="term" value="P:regulation of cell shape"/>
    <property type="evidence" value="ECO:0007669"/>
    <property type="project" value="UniProtKB-KW"/>
</dbReference>
<dbReference type="InterPro" id="IPR016169">
    <property type="entry name" value="FAD-bd_PCMH_sub2"/>
</dbReference>
<accession>A0A0F9U7J2</accession>
<dbReference type="NCBIfam" id="TIGR00179">
    <property type="entry name" value="murB"/>
    <property type="match status" value="1"/>
</dbReference>
<comment type="catalytic activity">
    <reaction evidence="16">
        <text>UDP-N-acetyl-alpha-D-muramate + NADP(+) = UDP-N-acetyl-3-O-(1-carboxyvinyl)-alpha-D-glucosamine + NADPH + H(+)</text>
        <dbReference type="Rhea" id="RHEA:12248"/>
        <dbReference type="ChEBI" id="CHEBI:15378"/>
        <dbReference type="ChEBI" id="CHEBI:57783"/>
        <dbReference type="ChEBI" id="CHEBI:58349"/>
        <dbReference type="ChEBI" id="CHEBI:68483"/>
        <dbReference type="ChEBI" id="CHEBI:70757"/>
        <dbReference type="EC" id="1.3.1.98"/>
    </reaction>
</comment>
<dbReference type="GO" id="GO:0051301">
    <property type="term" value="P:cell division"/>
    <property type="evidence" value="ECO:0007669"/>
    <property type="project" value="UniProtKB-KW"/>
</dbReference>
<dbReference type="GO" id="GO:0071555">
    <property type="term" value="P:cell wall organization"/>
    <property type="evidence" value="ECO:0007669"/>
    <property type="project" value="UniProtKB-KW"/>
</dbReference>
<keyword evidence="10" id="KW-0521">NADP</keyword>
<evidence type="ECO:0000256" key="4">
    <source>
        <dbReference type="ARBA" id="ARBA00004752"/>
    </source>
</evidence>
<evidence type="ECO:0000256" key="16">
    <source>
        <dbReference type="ARBA" id="ARBA00048914"/>
    </source>
</evidence>
<dbReference type="InterPro" id="IPR006094">
    <property type="entry name" value="Oxid_FAD_bind_N"/>
</dbReference>
<dbReference type="NCBIfam" id="NF010480">
    <property type="entry name" value="PRK13905.1"/>
    <property type="match status" value="1"/>
</dbReference>
<evidence type="ECO:0000256" key="6">
    <source>
        <dbReference type="ARBA" id="ARBA00022490"/>
    </source>
</evidence>
<dbReference type="SUPFAM" id="SSF56194">
    <property type="entry name" value="Uridine diphospho-N-Acetylenolpyruvylglucosamine reductase, MurB, C-terminal domain"/>
    <property type="match status" value="1"/>
</dbReference>
<evidence type="ECO:0000259" key="17">
    <source>
        <dbReference type="PROSITE" id="PS51387"/>
    </source>
</evidence>
<keyword evidence="15" id="KW-0961">Cell wall biogenesis/degradation</keyword>
<keyword evidence="6" id="KW-0963">Cytoplasm</keyword>
<keyword evidence="7" id="KW-0132">Cell division</keyword>
<evidence type="ECO:0000256" key="9">
    <source>
        <dbReference type="ARBA" id="ARBA00022827"/>
    </source>
</evidence>
<evidence type="ECO:0000256" key="15">
    <source>
        <dbReference type="ARBA" id="ARBA00023316"/>
    </source>
</evidence>
<comment type="function">
    <text evidence="2">Cell wall formation.</text>
</comment>
<dbReference type="UniPathway" id="UPA00219"/>
<evidence type="ECO:0000256" key="13">
    <source>
        <dbReference type="ARBA" id="ARBA00023002"/>
    </source>
</evidence>
<dbReference type="Pfam" id="PF01565">
    <property type="entry name" value="FAD_binding_4"/>
    <property type="match status" value="1"/>
</dbReference>
<evidence type="ECO:0000256" key="7">
    <source>
        <dbReference type="ARBA" id="ARBA00022618"/>
    </source>
</evidence>
<keyword evidence="14" id="KW-0131">Cell cycle</keyword>
<evidence type="ECO:0000256" key="1">
    <source>
        <dbReference type="ARBA" id="ARBA00001974"/>
    </source>
</evidence>
<evidence type="ECO:0000256" key="10">
    <source>
        <dbReference type="ARBA" id="ARBA00022857"/>
    </source>
</evidence>
<comment type="cofactor">
    <cofactor evidence="1">
        <name>FAD</name>
        <dbReference type="ChEBI" id="CHEBI:57692"/>
    </cofactor>
</comment>
<dbReference type="EC" id="1.3.1.98" evidence="5"/>
<dbReference type="GO" id="GO:0005829">
    <property type="term" value="C:cytosol"/>
    <property type="evidence" value="ECO:0007669"/>
    <property type="project" value="TreeGrafter"/>
</dbReference>
<protein>
    <recommendedName>
        <fullName evidence="5">UDP-N-acetylmuramate dehydrogenase</fullName>
        <ecNumber evidence="5">1.3.1.98</ecNumber>
    </recommendedName>
</protein>
<evidence type="ECO:0000256" key="11">
    <source>
        <dbReference type="ARBA" id="ARBA00022960"/>
    </source>
</evidence>
<organism evidence="18">
    <name type="scientific">marine sediment metagenome</name>
    <dbReference type="NCBI Taxonomy" id="412755"/>
    <lineage>
        <taxon>unclassified sequences</taxon>
        <taxon>metagenomes</taxon>
        <taxon>ecological metagenomes</taxon>
    </lineage>
</organism>
<keyword evidence="9" id="KW-0274">FAD</keyword>
<dbReference type="HAMAP" id="MF_00037">
    <property type="entry name" value="MurB"/>
    <property type="match status" value="1"/>
</dbReference>
<keyword evidence="13" id="KW-0560">Oxidoreductase</keyword>
<dbReference type="InterPro" id="IPR016166">
    <property type="entry name" value="FAD-bd_PCMH"/>
</dbReference>
<dbReference type="PROSITE" id="PS51387">
    <property type="entry name" value="FAD_PCMH"/>
    <property type="match status" value="1"/>
</dbReference>
<proteinExistence type="inferred from homology"/>
<comment type="pathway">
    <text evidence="4">Cell wall biogenesis; peptidoglycan biosynthesis.</text>
</comment>
<dbReference type="InterPro" id="IPR003170">
    <property type="entry name" value="MurB"/>
</dbReference>
<name>A0A0F9U7J2_9ZZZZ</name>
<dbReference type="SUPFAM" id="SSF56176">
    <property type="entry name" value="FAD-binding/transporter-associated domain-like"/>
    <property type="match status" value="1"/>
</dbReference>
<gene>
    <name evidence="18" type="ORF">LCGC14_0256250</name>
</gene>
<dbReference type="Pfam" id="PF02873">
    <property type="entry name" value="MurB_C"/>
    <property type="match status" value="1"/>
</dbReference>
<evidence type="ECO:0000256" key="3">
    <source>
        <dbReference type="ARBA" id="ARBA00004496"/>
    </source>
</evidence>
<evidence type="ECO:0000256" key="2">
    <source>
        <dbReference type="ARBA" id="ARBA00003921"/>
    </source>
</evidence>
<evidence type="ECO:0000256" key="8">
    <source>
        <dbReference type="ARBA" id="ARBA00022630"/>
    </source>
</evidence>
<evidence type="ECO:0000313" key="18">
    <source>
        <dbReference type="EMBL" id="KKN87584.1"/>
    </source>
</evidence>
<dbReference type="GO" id="GO:0009252">
    <property type="term" value="P:peptidoglycan biosynthetic process"/>
    <property type="evidence" value="ECO:0007669"/>
    <property type="project" value="UniProtKB-UniPathway"/>
</dbReference>
<dbReference type="InterPro" id="IPR016167">
    <property type="entry name" value="FAD-bd_PCMH_sub1"/>
</dbReference>
<dbReference type="InterPro" id="IPR011601">
    <property type="entry name" value="MurB_C"/>
</dbReference>
<sequence>MVKINYQQLKKILPGLRRNILLKNYTTFRIGGPARYFFKAETKKDLIQAVKIAKRYNLPFFILGGGSNLLVSDKGFKGIVIKIQLSDYRIKGSEILTEAGTPLSLLVGKSIEKNLTGFEWAAGIPGTIGGAVRGNAGAFGGETKDVVKEVEVFNLKNLKTENIKNSDCQFGYRESIFKKKRNFIIFSVVLKLEKNSKKKIKETTKKYLIYRKERHPQEPSAGSVFKNIGIDKLKRDFLKKFPKAKKVIKGKTLPVAFLINQCQLAGKKIGKAQISRDHPNFIINIGDAQAEDVKKLINLTKKKVKSKFGIILKEEVYFLGF</sequence>
<feature type="domain" description="FAD-binding PCMH-type" evidence="17">
    <location>
        <begin position="29"/>
        <end position="195"/>
    </location>
</feature>
<dbReference type="InterPro" id="IPR036635">
    <property type="entry name" value="MurB_C_sf"/>
</dbReference>
<evidence type="ECO:0000256" key="12">
    <source>
        <dbReference type="ARBA" id="ARBA00022984"/>
    </source>
</evidence>
<dbReference type="Gene3D" id="3.30.465.10">
    <property type="match status" value="1"/>
</dbReference>
<dbReference type="PANTHER" id="PTHR21071">
    <property type="entry name" value="UDP-N-ACETYLENOLPYRUVOYLGLUCOSAMINE REDUCTASE"/>
    <property type="match status" value="1"/>
</dbReference>
<keyword evidence="12" id="KW-0573">Peptidoglycan synthesis</keyword>
<comment type="subcellular location">
    <subcellularLocation>
        <location evidence="3">Cytoplasm</location>
    </subcellularLocation>
</comment>
<keyword evidence="8" id="KW-0285">Flavoprotein</keyword>
<comment type="caution">
    <text evidence="18">The sequence shown here is derived from an EMBL/GenBank/DDBJ whole genome shotgun (WGS) entry which is preliminary data.</text>
</comment>
<evidence type="ECO:0000256" key="5">
    <source>
        <dbReference type="ARBA" id="ARBA00012518"/>
    </source>
</evidence>
<evidence type="ECO:0000256" key="14">
    <source>
        <dbReference type="ARBA" id="ARBA00023306"/>
    </source>
</evidence>
<dbReference type="Gene3D" id="3.30.43.10">
    <property type="entry name" value="Uridine Diphospho-n-acetylenolpyruvylglucosamine Reductase, domain 2"/>
    <property type="match status" value="1"/>
</dbReference>
<dbReference type="InterPro" id="IPR036318">
    <property type="entry name" value="FAD-bd_PCMH-like_sf"/>
</dbReference>
<dbReference type="EMBL" id="LAZR01000136">
    <property type="protein sequence ID" value="KKN87584.1"/>
    <property type="molecule type" value="Genomic_DNA"/>
</dbReference>
<dbReference type="PANTHER" id="PTHR21071:SF4">
    <property type="entry name" value="UDP-N-ACETYLENOLPYRUVOYLGLUCOSAMINE REDUCTASE"/>
    <property type="match status" value="1"/>
</dbReference>
<dbReference type="Gene3D" id="3.90.78.10">
    <property type="entry name" value="UDP-N-acetylenolpyruvoylglucosamine reductase, C-terminal domain"/>
    <property type="match status" value="1"/>
</dbReference>
<keyword evidence="11" id="KW-0133">Cell shape</keyword>
<dbReference type="GO" id="GO:0071949">
    <property type="term" value="F:FAD binding"/>
    <property type="evidence" value="ECO:0007669"/>
    <property type="project" value="InterPro"/>
</dbReference>
<dbReference type="AlphaFoldDB" id="A0A0F9U7J2"/>
<reference evidence="18" key="1">
    <citation type="journal article" date="2015" name="Nature">
        <title>Complex archaea that bridge the gap between prokaryotes and eukaryotes.</title>
        <authorList>
            <person name="Spang A."/>
            <person name="Saw J.H."/>
            <person name="Jorgensen S.L."/>
            <person name="Zaremba-Niedzwiedzka K."/>
            <person name="Martijn J."/>
            <person name="Lind A.E."/>
            <person name="van Eijk R."/>
            <person name="Schleper C."/>
            <person name="Guy L."/>
            <person name="Ettema T.J."/>
        </authorList>
    </citation>
    <scope>NUCLEOTIDE SEQUENCE</scope>
</reference>
<dbReference type="GO" id="GO:0008762">
    <property type="term" value="F:UDP-N-acetylmuramate dehydrogenase activity"/>
    <property type="evidence" value="ECO:0007669"/>
    <property type="project" value="UniProtKB-EC"/>
</dbReference>